<keyword evidence="14" id="KW-1185">Reference proteome</keyword>
<evidence type="ECO:0000313" key="13">
    <source>
        <dbReference type="EMBL" id="KAL1493302.1"/>
    </source>
</evidence>
<evidence type="ECO:0000256" key="5">
    <source>
        <dbReference type="ARBA" id="ARBA00022670"/>
    </source>
</evidence>
<comment type="subcellular location">
    <subcellularLocation>
        <location evidence="1 11">Cytoplasm</location>
    </subcellularLocation>
</comment>
<evidence type="ECO:0000256" key="8">
    <source>
        <dbReference type="ARBA" id="ARBA00022927"/>
    </source>
</evidence>
<comment type="caution">
    <text evidence="13">The sequence shown here is derived from an EMBL/GenBank/DDBJ whole genome shotgun (WGS) entry which is preliminary data.</text>
</comment>
<feature type="domain" description="Peptidase C54 catalytic" evidence="12">
    <location>
        <begin position="109"/>
        <end position="381"/>
    </location>
</feature>
<dbReference type="InterPro" id="IPR046792">
    <property type="entry name" value="Peptidase_C54_cat"/>
</dbReference>
<comment type="catalytic activity">
    <reaction evidence="10">
        <text>[protein]-C-terminal L-amino acid-glycyl-phosphatidylethanolamide + H2O = [protein]-C-terminal L-amino acid-glycine + a 1,2-diacyl-sn-glycero-3-phosphoethanolamine</text>
        <dbReference type="Rhea" id="RHEA:67548"/>
        <dbReference type="Rhea" id="RHEA-COMP:17323"/>
        <dbReference type="Rhea" id="RHEA-COMP:17324"/>
        <dbReference type="ChEBI" id="CHEBI:15377"/>
        <dbReference type="ChEBI" id="CHEBI:64612"/>
        <dbReference type="ChEBI" id="CHEBI:172940"/>
        <dbReference type="ChEBI" id="CHEBI:172941"/>
    </reaction>
    <physiologicalReaction direction="left-to-right" evidence="10">
        <dbReference type="Rhea" id="RHEA:67549"/>
    </physiologicalReaction>
</comment>
<evidence type="ECO:0000256" key="3">
    <source>
        <dbReference type="ARBA" id="ARBA00022448"/>
    </source>
</evidence>
<evidence type="ECO:0000313" key="14">
    <source>
        <dbReference type="Proteomes" id="UP001566132"/>
    </source>
</evidence>
<evidence type="ECO:0000256" key="9">
    <source>
        <dbReference type="ARBA" id="ARBA00023006"/>
    </source>
</evidence>
<dbReference type="PANTHER" id="PTHR22624">
    <property type="entry name" value="CYSTEINE PROTEASE ATG4"/>
    <property type="match status" value="1"/>
</dbReference>
<comment type="function">
    <text evidence="11">Cysteine protease that plays a key role in autophagy by mediating both proteolytic activation and delipidation of ATG8 family proteins.</text>
</comment>
<keyword evidence="7" id="KW-0788">Thiol protease</keyword>
<keyword evidence="8 11" id="KW-0653">Protein transport</keyword>
<keyword evidence="9 11" id="KW-0072">Autophagy</keyword>
<gene>
    <name evidence="13" type="ORF">ABEB36_011381</name>
</gene>
<reference evidence="13 14" key="1">
    <citation type="submission" date="2024-05" db="EMBL/GenBank/DDBJ databases">
        <title>Genetic variation in Jamaican populations of the coffee berry borer (Hypothenemus hampei).</title>
        <authorList>
            <person name="Errbii M."/>
            <person name="Myrie A."/>
        </authorList>
    </citation>
    <scope>NUCLEOTIDE SEQUENCE [LARGE SCALE GENOMIC DNA]</scope>
    <source>
        <strain evidence="13">JA-Hopewell-2020-01-JO</strain>
        <tissue evidence="13">Whole body</tissue>
    </source>
</reference>
<dbReference type="Pfam" id="PF03416">
    <property type="entry name" value="Peptidase_C54"/>
    <property type="match status" value="1"/>
</dbReference>
<evidence type="ECO:0000256" key="10">
    <source>
        <dbReference type="ARBA" id="ARBA00029362"/>
    </source>
</evidence>
<proteinExistence type="inferred from homology"/>
<protein>
    <recommendedName>
        <fullName evidence="11">Cysteine protease</fullName>
        <ecNumber evidence="11">3.4.22.-</ecNumber>
    </recommendedName>
</protein>
<organism evidence="13 14">
    <name type="scientific">Hypothenemus hampei</name>
    <name type="common">Coffee berry borer</name>
    <dbReference type="NCBI Taxonomy" id="57062"/>
    <lineage>
        <taxon>Eukaryota</taxon>
        <taxon>Metazoa</taxon>
        <taxon>Ecdysozoa</taxon>
        <taxon>Arthropoda</taxon>
        <taxon>Hexapoda</taxon>
        <taxon>Insecta</taxon>
        <taxon>Pterygota</taxon>
        <taxon>Neoptera</taxon>
        <taxon>Endopterygota</taxon>
        <taxon>Coleoptera</taxon>
        <taxon>Polyphaga</taxon>
        <taxon>Cucujiformia</taxon>
        <taxon>Curculionidae</taxon>
        <taxon>Scolytinae</taxon>
        <taxon>Hypothenemus</taxon>
    </lineage>
</organism>
<dbReference type="SUPFAM" id="SSF54001">
    <property type="entry name" value="Cysteine proteinases"/>
    <property type="match status" value="1"/>
</dbReference>
<dbReference type="Proteomes" id="UP001566132">
    <property type="component" value="Unassembled WGS sequence"/>
</dbReference>
<keyword evidence="3" id="KW-0813">Transport</keyword>
<evidence type="ECO:0000256" key="6">
    <source>
        <dbReference type="ARBA" id="ARBA00022801"/>
    </source>
</evidence>
<dbReference type="EC" id="3.4.22.-" evidence="11"/>
<evidence type="ECO:0000256" key="2">
    <source>
        <dbReference type="ARBA" id="ARBA00010958"/>
    </source>
</evidence>
<dbReference type="PANTHER" id="PTHR22624:SF52">
    <property type="entry name" value="CYSTEINE PROTEASE"/>
    <property type="match status" value="1"/>
</dbReference>
<sequence>MDTQVVSRSSKSFFLPNLNSASNLNQENVGEVEGKVKTKFLSMWNNMKYELNSVGMKLKPNFSKESPVWLLGMCYRKLESPNESTELGTDIAAFQSQSDINTSEDEGLEGFKKDFTSKLWLTYRREFPILNGSTYSSDCGWGCMIRSGQMLIAQALVLHFLGREWRYSPENRETGVYHRKIIKWFGDKPSRNSPLSLHSLVKIGKGLGKKPGDWYGPGLVAHLFRQAFKDASIDNFEFDTIHVYVAQNCTVYIRDIFDECMDQATNRWKSLILLIPVRLGAEKFNPIYSPCLTTLLSIKECIGVIGGRPKHSLYFIGYQDDKLIHLDPHYCQDVVDVWAPDFPLTSFHCRSPRKLAISKIDPSCCIGFYCRTKEDFLTLIETIQPIVVPPNGAGYYPMFTFCDGFSCDAEYTENDFSASELEYLNCNVDIDDIGSEPFEIV</sequence>
<dbReference type="GO" id="GO:0008234">
    <property type="term" value="F:cysteine-type peptidase activity"/>
    <property type="evidence" value="ECO:0007669"/>
    <property type="project" value="UniProtKB-KW"/>
</dbReference>
<dbReference type="InterPro" id="IPR005078">
    <property type="entry name" value="Peptidase_C54"/>
</dbReference>
<evidence type="ECO:0000259" key="12">
    <source>
        <dbReference type="Pfam" id="PF03416"/>
    </source>
</evidence>
<dbReference type="EMBL" id="JBDJPC010000008">
    <property type="protein sequence ID" value="KAL1493302.1"/>
    <property type="molecule type" value="Genomic_DNA"/>
</dbReference>
<dbReference type="AlphaFoldDB" id="A0ABD1EF90"/>
<accession>A0ABD1EF90</accession>
<comment type="similarity">
    <text evidence="2 11">Belongs to the peptidase C54 family.</text>
</comment>
<evidence type="ECO:0000256" key="4">
    <source>
        <dbReference type="ARBA" id="ARBA00022490"/>
    </source>
</evidence>
<dbReference type="GO" id="GO:0005737">
    <property type="term" value="C:cytoplasm"/>
    <property type="evidence" value="ECO:0007669"/>
    <property type="project" value="UniProtKB-SubCell"/>
</dbReference>
<dbReference type="GO" id="GO:0015031">
    <property type="term" value="P:protein transport"/>
    <property type="evidence" value="ECO:0007669"/>
    <property type="project" value="UniProtKB-KW"/>
</dbReference>
<evidence type="ECO:0000256" key="1">
    <source>
        <dbReference type="ARBA" id="ARBA00004496"/>
    </source>
</evidence>
<dbReference type="GO" id="GO:0006508">
    <property type="term" value="P:proteolysis"/>
    <property type="evidence" value="ECO:0007669"/>
    <property type="project" value="UniProtKB-KW"/>
</dbReference>
<name>A0ABD1EF90_HYPHA</name>
<evidence type="ECO:0000256" key="11">
    <source>
        <dbReference type="RuleBase" id="RU363115"/>
    </source>
</evidence>
<keyword evidence="4 11" id="KW-0963">Cytoplasm</keyword>
<keyword evidence="6 11" id="KW-0378">Hydrolase</keyword>
<dbReference type="InterPro" id="IPR038765">
    <property type="entry name" value="Papain-like_cys_pep_sf"/>
</dbReference>
<keyword evidence="5 11" id="KW-0645">Protease</keyword>
<evidence type="ECO:0000256" key="7">
    <source>
        <dbReference type="ARBA" id="ARBA00022807"/>
    </source>
</evidence>
<dbReference type="GO" id="GO:0006914">
    <property type="term" value="P:autophagy"/>
    <property type="evidence" value="ECO:0007669"/>
    <property type="project" value="UniProtKB-KW"/>
</dbReference>